<organism evidence="1 2">
    <name type="scientific">Glossina pallidipes</name>
    <name type="common">Tsetse fly</name>
    <dbReference type="NCBI Taxonomy" id="7398"/>
    <lineage>
        <taxon>Eukaryota</taxon>
        <taxon>Metazoa</taxon>
        <taxon>Ecdysozoa</taxon>
        <taxon>Arthropoda</taxon>
        <taxon>Hexapoda</taxon>
        <taxon>Insecta</taxon>
        <taxon>Pterygota</taxon>
        <taxon>Neoptera</taxon>
        <taxon>Endopterygota</taxon>
        <taxon>Diptera</taxon>
        <taxon>Brachycera</taxon>
        <taxon>Muscomorpha</taxon>
        <taxon>Hippoboscoidea</taxon>
        <taxon>Glossinidae</taxon>
        <taxon>Glossina</taxon>
    </lineage>
</organism>
<evidence type="ECO:0000313" key="2">
    <source>
        <dbReference type="Proteomes" id="UP000092445"/>
    </source>
</evidence>
<proteinExistence type="predicted"/>
<evidence type="ECO:0000313" key="1">
    <source>
        <dbReference type="EnsemblMetazoa" id="GPAI025744-PA"/>
    </source>
</evidence>
<protein>
    <submittedName>
        <fullName evidence="1">Uncharacterized protein</fullName>
    </submittedName>
</protein>
<name>A0A1A9ZUS7_GLOPL</name>
<reference evidence="2" key="1">
    <citation type="submission" date="2014-03" db="EMBL/GenBank/DDBJ databases">
        <authorList>
            <person name="Aksoy S."/>
            <person name="Warren W."/>
            <person name="Wilson R.K."/>
        </authorList>
    </citation>
    <scope>NUCLEOTIDE SEQUENCE [LARGE SCALE GENOMIC DNA]</scope>
    <source>
        <strain evidence="2">IAEA</strain>
    </source>
</reference>
<dbReference type="AlphaFoldDB" id="A0A1A9ZUS7"/>
<sequence>MHKILKRFRTALCLALQRDTDTSSSGGTGNAETAGVDIGSGIAEVIDMLSPNSPDISALSCSSDKSKAGFEIAGTVTLSITSLAIDDRRRLPMFCSTASLRKTSSNDSALYCWRSN</sequence>
<accession>A0A1A9ZUS7</accession>
<dbReference type="EnsemblMetazoa" id="GPAI025744-RA">
    <property type="protein sequence ID" value="GPAI025744-PA"/>
    <property type="gene ID" value="GPAI025744"/>
</dbReference>
<dbReference type="VEuPathDB" id="VectorBase:GPAI025744"/>
<reference evidence="1" key="2">
    <citation type="submission" date="2020-05" db="UniProtKB">
        <authorList>
            <consortium name="EnsemblMetazoa"/>
        </authorList>
    </citation>
    <scope>IDENTIFICATION</scope>
    <source>
        <strain evidence="1">IAEA</strain>
    </source>
</reference>
<keyword evidence="2" id="KW-1185">Reference proteome</keyword>
<dbReference type="Proteomes" id="UP000092445">
    <property type="component" value="Unassembled WGS sequence"/>
</dbReference>